<dbReference type="InterPro" id="IPR007337">
    <property type="entry name" value="RelB/DinJ"/>
</dbReference>
<dbReference type="AlphaFoldDB" id="A0A0S4X339"/>
<sequence length="99" mass="10922">MEMEDLIMAHSSMLHVRVDDEIKAQASEALAAMGLSVSDAVRILLKRVVNDQAFPLELKVPNAQTRAAMEEARVTMKARAARFASADALIDDLEKARQQ</sequence>
<dbReference type="InterPro" id="IPR026262">
    <property type="entry name" value="DinJ"/>
</dbReference>
<dbReference type="NCBIfam" id="TIGR02384">
    <property type="entry name" value="RelB_DinJ"/>
    <property type="match status" value="1"/>
</dbReference>
<dbReference type="PANTHER" id="PTHR38781">
    <property type="entry name" value="ANTITOXIN DINJ-RELATED"/>
    <property type="match status" value="1"/>
</dbReference>
<dbReference type="PANTHER" id="PTHR38781:SF1">
    <property type="entry name" value="ANTITOXIN DINJ-RELATED"/>
    <property type="match status" value="1"/>
</dbReference>
<dbReference type="GO" id="GO:0015643">
    <property type="term" value="F:toxic substance binding"/>
    <property type="evidence" value="ECO:0007669"/>
    <property type="project" value="InterPro"/>
</dbReference>
<dbReference type="GO" id="GO:0006351">
    <property type="term" value="P:DNA-templated transcription"/>
    <property type="evidence" value="ECO:0007669"/>
    <property type="project" value="TreeGrafter"/>
</dbReference>
<comment type="similarity">
    <text evidence="1">Belongs to the RelB/DinJ antitoxin family.</text>
</comment>
<keyword evidence="2" id="KW-1277">Toxin-antitoxin system</keyword>
<gene>
    <name evidence="3" type="ORF">RUN215_v1_1560015</name>
</gene>
<organism evidence="3">
    <name type="scientific">Ralstonia solanacearum</name>
    <name type="common">Pseudomonas solanacearum</name>
    <dbReference type="NCBI Taxonomy" id="305"/>
    <lineage>
        <taxon>Bacteria</taxon>
        <taxon>Pseudomonadati</taxon>
        <taxon>Pseudomonadota</taxon>
        <taxon>Betaproteobacteria</taxon>
        <taxon>Burkholderiales</taxon>
        <taxon>Burkholderiaceae</taxon>
        <taxon>Ralstonia</taxon>
        <taxon>Ralstonia solanacearum species complex</taxon>
    </lineage>
</organism>
<dbReference type="Pfam" id="PF04221">
    <property type="entry name" value="RelB"/>
    <property type="match status" value="1"/>
</dbReference>
<evidence type="ECO:0000313" key="3">
    <source>
        <dbReference type="EMBL" id="CUV57886.1"/>
    </source>
</evidence>
<dbReference type="GO" id="GO:0044010">
    <property type="term" value="P:single-species biofilm formation"/>
    <property type="evidence" value="ECO:0007669"/>
    <property type="project" value="InterPro"/>
</dbReference>
<accession>A0A0S4X339</accession>
<evidence type="ECO:0000256" key="1">
    <source>
        <dbReference type="ARBA" id="ARBA00010562"/>
    </source>
</evidence>
<dbReference type="GO" id="GO:0000987">
    <property type="term" value="F:cis-regulatory region sequence-specific DNA binding"/>
    <property type="evidence" value="ECO:0007669"/>
    <property type="project" value="InterPro"/>
</dbReference>
<dbReference type="GO" id="GO:0006355">
    <property type="term" value="P:regulation of DNA-templated transcription"/>
    <property type="evidence" value="ECO:0007669"/>
    <property type="project" value="InterPro"/>
</dbReference>
<reference evidence="3" key="1">
    <citation type="submission" date="2015-10" db="EMBL/GenBank/DDBJ databases">
        <authorList>
            <person name="Gilbert D.G."/>
        </authorList>
    </citation>
    <scope>NUCLEOTIDE SEQUENCE</scope>
    <source>
        <strain evidence="3">Phyl III-seqv23</strain>
    </source>
</reference>
<dbReference type="EMBL" id="LN899820">
    <property type="protein sequence ID" value="CUV57886.1"/>
    <property type="molecule type" value="Genomic_DNA"/>
</dbReference>
<dbReference type="PIRSF" id="PIRSF003108">
    <property type="entry name" value="DinJ"/>
    <property type="match status" value="1"/>
</dbReference>
<dbReference type="InterPro" id="IPR013321">
    <property type="entry name" value="Arc_rbn_hlx_hlx"/>
</dbReference>
<protein>
    <submittedName>
        <fullName evidence="3">DNA damage-inducible protein</fullName>
    </submittedName>
</protein>
<proteinExistence type="inferred from homology"/>
<evidence type="ECO:0000256" key="2">
    <source>
        <dbReference type="ARBA" id="ARBA00022649"/>
    </source>
</evidence>
<dbReference type="Gene3D" id="1.10.1220.10">
    <property type="entry name" value="Met repressor-like"/>
    <property type="match status" value="1"/>
</dbReference>
<name>A0A0S4X339_RALSL</name>